<dbReference type="Gene3D" id="3.40.50.1000">
    <property type="entry name" value="HAD superfamily/HAD-like"/>
    <property type="match status" value="1"/>
</dbReference>
<dbReference type="InterPro" id="IPR023214">
    <property type="entry name" value="HAD_sf"/>
</dbReference>
<dbReference type="VEuPathDB" id="FungiDB:YALI1_D36122g"/>
<protein>
    <submittedName>
        <fullName evidence="3">HAD-like domain-containing protein</fullName>
    </submittedName>
</protein>
<accession>A0A1H6PTY6</accession>
<reference evidence="2 4" key="1">
    <citation type="journal article" date="2016" name="PLoS ONE">
        <title>Sequence Assembly of Yarrowia lipolytica Strain W29/CLIB89 Shows Transposable Element Diversity.</title>
        <authorList>
            <person name="Magnan C."/>
            <person name="Yu J."/>
            <person name="Chang I."/>
            <person name="Jahn E."/>
            <person name="Kanomata Y."/>
            <person name="Wu J."/>
            <person name="Zeller M."/>
            <person name="Oakes M."/>
            <person name="Baldi P."/>
            <person name="Sandmeyer S."/>
        </authorList>
    </citation>
    <scope>NUCLEOTIDE SEQUENCE [LARGE SCALE GENOMIC DNA]</scope>
    <source>
        <strain evidence="2">CLIB89</strain>
        <strain evidence="4">CLIB89(W29)</strain>
    </source>
</reference>
<dbReference type="InterPro" id="IPR050849">
    <property type="entry name" value="HAD-like_hydrolase_phosphatase"/>
</dbReference>
<dbReference type="InterPro" id="IPR036412">
    <property type="entry name" value="HAD-like_sf"/>
</dbReference>
<dbReference type="Proteomes" id="UP000256601">
    <property type="component" value="Unassembled WGS sequence"/>
</dbReference>
<organism evidence="2 4">
    <name type="scientific">Yarrowia lipolytica</name>
    <name type="common">Candida lipolytica</name>
    <dbReference type="NCBI Taxonomy" id="4952"/>
    <lineage>
        <taxon>Eukaryota</taxon>
        <taxon>Fungi</taxon>
        <taxon>Dikarya</taxon>
        <taxon>Ascomycota</taxon>
        <taxon>Saccharomycotina</taxon>
        <taxon>Dipodascomycetes</taxon>
        <taxon>Dipodascales</taxon>
        <taxon>Dipodascales incertae sedis</taxon>
        <taxon>Yarrowia</taxon>
    </lineage>
</organism>
<dbReference type="AlphaFoldDB" id="A0A1H6PTY6"/>
<sequence length="254" mass="28646">MTATSTINGTPAMATNPKAIVFSDWDGTITLQDSNDWLTDNLGFGVEKRKFYNAEILHERMSFSEAFKIMLDSVKTPFPECIEQLLNNIDLDPGFAVFYKWCKERNIPVVVVSSGMKPVIFALLKKLVGEEAADDIEIIANDVKIEPDGEWNIVYRDESHFGHDKSRCIKPYAELPEGKRPTMFYCGDGVSDLSAARETDLLFAKAGKDLIVYLEKMSLPYNIFHSFADINKRVDEIYSGKLTLKEAEATHTIQ</sequence>
<evidence type="ECO:0000313" key="5">
    <source>
        <dbReference type="Proteomes" id="UP000256601"/>
    </source>
</evidence>
<evidence type="ECO:0000256" key="1">
    <source>
        <dbReference type="ARBA" id="ARBA00022801"/>
    </source>
</evidence>
<dbReference type="OrthoDB" id="10014216at2759"/>
<dbReference type="NCBIfam" id="TIGR01488">
    <property type="entry name" value="HAD-SF-IB"/>
    <property type="match status" value="1"/>
</dbReference>
<name>A0A1H6PTY6_YARLL</name>
<dbReference type="EMBL" id="CP017556">
    <property type="protein sequence ID" value="AOW04727.1"/>
    <property type="molecule type" value="Genomic_DNA"/>
</dbReference>
<dbReference type="NCBIfam" id="TIGR01489">
    <property type="entry name" value="DKMTPPase-SF"/>
    <property type="match status" value="1"/>
</dbReference>
<keyword evidence="1" id="KW-0378">Hydrolase</keyword>
<dbReference type="Proteomes" id="UP000182444">
    <property type="component" value="Chromosome 1D"/>
</dbReference>
<dbReference type="GO" id="GO:0016791">
    <property type="term" value="F:phosphatase activity"/>
    <property type="evidence" value="ECO:0007669"/>
    <property type="project" value="InterPro"/>
</dbReference>
<dbReference type="EMBL" id="KZ858975">
    <property type="protein sequence ID" value="RDW26704.1"/>
    <property type="molecule type" value="Genomic_DNA"/>
</dbReference>
<gene>
    <name evidence="3" type="ORF">B0I71DRAFT_130504</name>
    <name evidence="2" type="ORF">YALI1_D36122g</name>
</gene>
<dbReference type="Pfam" id="PF12710">
    <property type="entry name" value="HAD"/>
    <property type="match status" value="1"/>
</dbReference>
<evidence type="ECO:0000313" key="3">
    <source>
        <dbReference type="EMBL" id="RDW26704.1"/>
    </source>
</evidence>
<evidence type="ECO:0000313" key="4">
    <source>
        <dbReference type="Proteomes" id="UP000182444"/>
    </source>
</evidence>
<dbReference type="InterPro" id="IPR006384">
    <property type="entry name" value="HAD_hydro_PyrdxlP_Pase-like"/>
</dbReference>
<dbReference type="VEuPathDB" id="FungiDB:YALI0_B09229g"/>
<dbReference type="PANTHER" id="PTHR28181">
    <property type="entry name" value="UPF0655 PROTEIN YCR015C"/>
    <property type="match status" value="1"/>
</dbReference>
<evidence type="ECO:0000313" key="2">
    <source>
        <dbReference type="EMBL" id="AOW04727.1"/>
    </source>
</evidence>
<dbReference type="PANTHER" id="PTHR28181:SF2">
    <property type="entry name" value="PHOSPHORIC MONOESTER HYDROLASE"/>
    <property type="match status" value="1"/>
</dbReference>
<reference evidence="3 5" key="2">
    <citation type="submission" date="2018-07" db="EMBL/GenBank/DDBJ databases">
        <title>Draft Genome Assemblies for Five Robust Yarrowia lipolytica Strains Exhibiting High Lipid Production and Pentose Sugar Utilization and Sugar Alcohol Secretion from Undetoxified Lignocellulosic Biomass Hydrolysates.</title>
        <authorList>
            <consortium name="DOE Joint Genome Institute"/>
            <person name="Walker C."/>
            <person name="Ryu S."/>
            <person name="Na H."/>
            <person name="Zane M."/>
            <person name="LaButti K."/>
            <person name="Lipzen A."/>
            <person name="Haridas S."/>
            <person name="Barry K."/>
            <person name="Grigoriev I.V."/>
            <person name="Quarterman J."/>
            <person name="Slininger P."/>
            <person name="Dien B."/>
            <person name="Trinh C.T."/>
        </authorList>
    </citation>
    <scope>NUCLEOTIDE SEQUENCE [LARGE SCALE GENOMIC DNA]</scope>
    <source>
        <strain evidence="3 5">YB392</strain>
    </source>
</reference>
<dbReference type="Gene3D" id="3.90.1470.20">
    <property type="match status" value="1"/>
</dbReference>
<proteinExistence type="predicted"/>
<dbReference type="SUPFAM" id="SSF56784">
    <property type="entry name" value="HAD-like"/>
    <property type="match status" value="1"/>
</dbReference>